<feature type="compositionally biased region" description="Low complexity" evidence="1">
    <location>
        <begin position="273"/>
        <end position="295"/>
    </location>
</feature>
<dbReference type="RefSeq" id="WP_260046504.1">
    <property type="nucleotide sequence ID" value="NZ_JANZXA010000008.1"/>
</dbReference>
<comment type="caution">
    <text evidence="4">The sequence shown here is derived from an EMBL/GenBank/DDBJ whole genome shotgun (WGS) entry which is preliminary data.</text>
</comment>
<feature type="region of interest" description="Disordered" evidence="1">
    <location>
        <begin position="273"/>
        <end position="310"/>
    </location>
</feature>
<proteinExistence type="predicted"/>
<sequence>MRTITKFISRLRHDRAGNILPMAAVGAVVAATIVGSAVDLSRAYRAKNQLQSACDAAVLAGRRSVSTNGFDDASKTAAANFFSTNFDDDVQETRSTSFVTSSDDNGNTVNGTARTTLDTLIMRLFGFDDFQLGVNCSASMGVGNSDVVMVLDNTGSMGWNLTYSETRLEALQDAMKNFYTTLSSATSGTNARIRYGFVPYSTTVNVGHLLYDLNPNYITDKHTYSSREPIYVDPSTSTTDTAYENLQTTDWIDYNDGYRNYSDCESDLPPAASGFSDYGSSSTSSTSTPATDGSGHQMVTTTSTQEQRQLTSSQCVSYNVKIRGSWYTYYKIQAKYNTRDKVSTDTMLGGPDVVGTFHHYDYKPVEYDTSTYKTFTSVSKLVGDPSGGNPTSVSSTWNGCIHERSTSSASSFSFSSLTGISPSDALDLDLDTAPSVGDESTKWAPMWPEIVYNRYTTGEDSRGRTVHTATTGTGDYGVTVSSPCPVAAQGLEEMTQGEFDGYANSLVATGNTYLDIGMIWGGRLLSPEGIFSGTVNDRPSNGGEVSRHIVFMTDGVMEPNNAINQAWGLEWWDRNVTSDGSTGDTSRHTSRFLAACEAIKDKGIRIWVIAFTSGLSSDLTTCASAHSSFTASDSADLNEAFQEIAKQVGELRITQ</sequence>
<keyword evidence="5" id="KW-1185">Reference proteome</keyword>
<evidence type="ECO:0000256" key="1">
    <source>
        <dbReference type="SAM" id="MobiDB-lite"/>
    </source>
</evidence>
<feature type="compositionally biased region" description="Polar residues" evidence="1">
    <location>
        <begin position="297"/>
        <end position="310"/>
    </location>
</feature>
<evidence type="ECO:0000313" key="4">
    <source>
        <dbReference type="EMBL" id="MCT2400457.1"/>
    </source>
</evidence>
<gene>
    <name evidence="4" type="ORF">NZK81_12925</name>
</gene>
<keyword evidence="2" id="KW-0472">Membrane</keyword>
<keyword evidence="2" id="KW-0812">Transmembrane</keyword>
<dbReference type="Pfam" id="PF13400">
    <property type="entry name" value="Tad"/>
    <property type="match status" value="1"/>
</dbReference>
<dbReference type="InterPro" id="IPR036465">
    <property type="entry name" value="vWFA_dom_sf"/>
</dbReference>
<organism evidence="4 5">
    <name type="scientific">Novosphingobium mangrovi</name>
    <name type="common">ex Huang et al. 2023</name>
    <dbReference type="NCBI Taxonomy" id="2976432"/>
    <lineage>
        <taxon>Bacteria</taxon>
        <taxon>Pseudomonadati</taxon>
        <taxon>Pseudomonadota</taxon>
        <taxon>Alphaproteobacteria</taxon>
        <taxon>Sphingomonadales</taxon>
        <taxon>Sphingomonadaceae</taxon>
        <taxon>Novosphingobium</taxon>
    </lineage>
</organism>
<dbReference type="InterPro" id="IPR002035">
    <property type="entry name" value="VWF_A"/>
</dbReference>
<reference evidence="4" key="1">
    <citation type="submission" date="2022-09" db="EMBL/GenBank/DDBJ databases">
        <title>Novosphingobium sp. Nov., a polycyclic aromatic hydrocarbon-degrading bacterium isolated form mangrove sediments in HongKong.</title>
        <authorList>
            <person name="Hu Z."/>
        </authorList>
    </citation>
    <scope>NUCLEOTIDE SEQUENCE</scope>
    <source>
        <strain evidence="4">HK4-1</strain>
    </source>
</reference>
<evidence type="ECO:0000313" key="5">
    <source>
        <dbReference type="Proteomes" id="UP001165583"/>
    </source>
</evidence>
<dbReference type="Gene3D" id="3.40.50.410">
    <property type="entry name" value="von Willebrand factor, type A domain"/>
    <property type="match status" value="2"/>
</dbReference>
<protein>
    <submittedName>
        <fullName evidence="4">Pilus assembly protein TadG-related protein</fullName>
    </submittedName>
</protein>
<accession>A0ABT2I6L2</accession>
<keyword evidence="2" id="KW-1133">Transmembrane helix</keyword>
<dbReference type="InterPro" id="IPR028087">
    <property type="entry name" value="Tad_N"/>
</dbReference>
<evidence type="ECO:0000259" key="3">
    <source>
        <dbReference type="PROSITE" id="PS50234"/>
    </source>
</evidence>
<dbReference type="EMBL" id="JANZXA010000008">
    <property type="protein sequence ID" value="MCT2400457.1"/>
    <property type="molecule type" value="Genomic_DNA"/>
</dbReference>
<evidence type="ECO:0000256" key="2">
    <source>
        <dbReference type="SAM" id="Phobius"/>
    </source>
</evidence>
<name>A0ABT2I6L2_9SPHN</name>
<feature type="transmembrane region" description="Helical" evidence="2">
    <location>
        <begin position="20"/>
        <end position="38"/>
    </location>
</feature>
<feature type="domain" description="VWFA" evidence="3">
    <location>
        <begin position="146"/>
        <end position="214"/>
    </location>
</feature>
<dbReference type="Proteomes" id="UP001165583">
    <property type="component" value="Unassembled WGS sequence"/>
</dbReference>
<dbReference type="SUPFAM" id="SSF53300">
    <property type="entry name" value="vWA-like"/>
    <property type="match status" value="1"/>
</dbReference>
<dbReference type="PROSITE" id="PS50234">
    <property type="entry name" value="VWFA"/>
    <property type="match status" value="1"/>
</dbReference>